<feature type="transmembrane region" description="Helical" evidence="1">
    <location>
        <begin position="149"/>
        <end position="169"/>
    </location>
</feature>
<dbReference type="Proteomes" id="UP000319812">
    <property type="component" value="Unassembled WGS sequence"/>
</dbReference>
<evidence type="ECO:0000313" key="4">
    <source>
        <dbReference type="Proteomes" id="UP000319812"/>
    </source>
</evidence>
<keyword evidence="4" id="KW-1185">Reference proteome</keyword>
<evidence type="ECO:0000313" key="3">
    <source>
        <dbReference type="EMBL" id="GED23762.1"/>
    </source>
</evidence>
<evidence type="ECO:0000256" key="1">
    <source>
        <dbReference type="SAM" id="Phobius"/>
    </source>
</evidence>
<name>A0A4Y4F0I9_9GAMM</name>
<feature type="transmembrane region" description="Helical" evidence="1">
    <location>
        <begin position="113"/>
        <end position="137"/>
    </location>
</feature>
<keyword evidence="1" id="KW-0812">Transmembrane</keyword>
<dbReference type="Gene3D" id="3.40.720.10">
    <property type="entry name" value="Alkaline Phosphatase, subunit A"/>
    <property type="match status" value="1"/>
</dbReference>
<reference evidence="3 4" key="1">
    <citation type="submission" date="2019-06" db="EMBL/GenBank/DDBJ databases">
        <title>Whole genome shotgun sequence of Halomonas halmophila NBRC 15537.</title>
        <authorList>
            <person name="Hosoyama A."/>
            <person name="Uohara A."/>
            <person name="Ohji S."/>
            <person name="Ichikawa N."/>
        </authorList>
    </citation>
    <scope>NUCLEOTIDE SEQUENCE [LARGE SCALE GENOMIC DNA]</scope>
    <source>
        <strain evidence="3 4">NBRC 15537</strain>
    </source>
</reference>
<dbReference type="InterPro" id="IPR017850">
    <property type="entry name" value="Alkaline_phosphatase_core_sf"/>
</dbReference>
<dbReference type="RefSeq" id="WP_141321738.1">
    <property type="nucleotide sequence ID" value="NZ_BJOC01000048.1"/>
</dbReference>
<keyword evidence="1" id="KW-0472">Membrane</keyword>
<comment type="caution">
    <text evidence="3">The sequence shown here is derived from an EMBL/GenBank/DDBJ whole genome shotgun (WGS) entry which is preliminary data.</text>
</comment>
<feature type="transmembrane region" description="Helical" evidence="1">
    <location>
        <begin position="62"/>
        <end position="86"/>
    </location>
</feature>
<dbReference type="AlphaFoldDB" id="A0A4Y4F0I9"/>
<dbReference type="OrthoDB" id="1376015at2"/>
<organism evidence="3 4">
    <name type="scientific">Halomonas halmophila</name>
    <dbReference type="NCBI Taxonomy" id="252"/>
    <lineage>
        <taxon>Bacteria</taxon>
        <taxon>Pseudomonadati</taxon>
        <taxon>Pseudomonadota</taxon>
        <taxon>Gammaproteobacteria</taxon>
        <taxon>Oceanospirillales</taxon>
        <taxon>Halomonadaceae</taxon>
        <taxon>Halomonas</taxon>
    </lineage>
</organism>
<gene>
    <name evidence="3" type="ORF">HHA01_27390</name>
</gene>
<proteinExistence type="predicted"/>
<feature type="domain" description="Sulfatase N-terminal" evidence="2">
    <location>
        <begin position="225"/>
        <end position="466"/>
    </location>
</feature>
<dbReference type="Pfam" id="PF00884">
    <property type="entry name" value="Sulfatase"/>
    <property type="match status" value="1"/>
</dbReference>
<evidence type="ECO:0000259" key="2">
    <source>
        <dbReference type="Pfam" id="PF00884"/>
    </source>
</evidence>
<keyword evidence="1" id="KW-1133">Transmembrane helix</keyword>
<feature type="transmembrane region" description="Helical" evidence="1">
    <location>
        <begin position="37"/>
        <end position="55"/>
    </location>
</feature>
<protein>
    <recommendedName>
        <fullName evidence="2">Sulfatase N-terminal domain-containing protein</fullName>
    </recommendedName>
</protein>
<dbReference type="EMBL" id="BJOC01000048">
    <property type="protein sequence ID" value="GED23762.1"/>
    <property type="molecule type" value="Genomic_DNA"/>
</dbReference>
<dbReference type="InterPro" id="IPR000917">
    <property type="entry name" value="Sulfatase_N"/>
</dbReference>
<accession>A0A4Y4F0I9</accession>
<sequence>MRWCLTLVVLWVLARLGGLLMLAVTTAGSEASWNADWLWWLPCDVLLLALLLLWLPPWRALLWGLALILTMSVMLNLASGAILAVFGRELNVWLDAALLSAGYDLLSSNLGDLAAWVLVAAVVLGLAGLTWGMFRLLVAASRQNAVRSAAWRAGWSGVLAGLVVLAWGLDQWRDWPRLGVDAPLASVVVEQAEQLPVTLAARQRFEQRQAQQPAVSPLPGLRGRDVVLIFIESYGMSLLERHAASLPELLAQASDSLAEQGVVTASGRLRSPVRGGQSWLAHASVLSGLTIDDGLDYRLLLEDSPSTLVQDFAATGHHTMAVMPAITQPWPEGRAYGFDTLVNAEAMDYAGPPLNWVTMPDQFTLEALATRWLDEPSAPVFAQVALISSHAPWTPILPVRDWDNIMDGSGFQRWAQTGPAPEQLWRDMDAVRRHYADSVRYSLTVTLEWVERYLDDDMLVMVMGDHPAAPVVTGAEASPDVPVHVFSRDSRLVDAFRAHGLQDGLVPSAHAADAPMACWRHWLHRQFGDKSRPGRRQAECGVKAPP</sequence>
<dbReference type="SUPFAM" id="SSF53649">
    <property type="entry name" value="Alkaline phosphatase-like"/>
    <property type="match status" value="1"/>
</dbReference>